<sequence>MEPYDKNNFQFMGNANLPDTIQQLESPADFFRFLFTDDMIELIIEQSNIKSVQENINKPAAITKKEMEQFIGIVIFMSCVKLPATRMYWSKHIGQAQVYEVMTCNRFEVIKQFLHFNNNDNFKPFGTDGHDKLFKIRPLLNQIRERLLLVPKEEFLAVDEQIIPTKCRHELKQYNPAKPHKWGYKNLVLSGVSGFSYDFDIFAGDQSNTRPTDAPDLGVSSNVVTRLTATVPRHVNHKICFDNWFNSPNLQVYLYKNGLLPLGTVRLNRVPNSNMPSEKELKKKGRGDSFLSNTRVANNISAARVDQMLRSSARRSRGGMPKPLGRDVILNNPYRITDHLLETSQQQRSSGDEELRRHYNYARLKSEANTFHNATVARNLPAPHQPAGEDAYLLPLLDIVSGRRAASRLPAAPGDLTTYSTRNLGSHSTDIEKDFADLKNFQKRKAAKRDLTFPLILPLQPH</sequence>
<evidence type="ECO:0000313" key="4">
    <source>
        <dbReference type="Proteomes" id="UP000814243"/>
    </source>
</evidence>
<organism evidence="3 4">
    <name type="scientific">Spodoptera exigua</name>
    <name type="common">Beet armyworm</name>
    <name type="synonym">Noctua fulgens</name>
    <dbReference type="NCBI Taxonomy" id="7107"/>
    <lineage>
        <taxon>Eukaryota</taxon>
        <taxon>Metazoa</taxon>
        <taxon>Ecdysozoa</taxon>
        <taxon>Arthropoda</taxon>
        <taxon>Hexapoda</taxon>
        <taxon>Insecta</taxon>
        <taxon>Pterygota</taxon>
        <taxon>Neoptera</taxon>
        <taxon>Endopterygota</taxon>
        <taxon>Lepidoptera</taxon>
        <taxon>Glossata</taxon>
        <taxon>Ditrysia</taxon>
        <taxon>Noctuoidea</taxon>
        <taxon>Noctuidae</taxon>
        <taxon>Amphipyrinae</taxon>
        <taxon>Spodoptera</taxon>
    </lineage>
</organism>
<name>A0A922MKZ4_SPOEX</name>
<protein>
    <recommendedName>
        <fullName evidence="2">PiggyBac transposable element-derived protein domain-containing protein</fullName>
    </recommendedName>
</protein>
<feature type="domain" description="PiggyBac transposable element-derived protein" evidence="2">
    <location>
        <begin position="26"/>
        <end position="294"/>
    </location>
</feature>
<proteinExistence type="predicted"/>
<dbReference type="Pfam" id="PF13843">
    <property type="entry name" value="DDE_Tnp_1_7"/>
    <property type="match status" value="1"/>
</dbReference>
<dbReference type="InterPro" id="IPR029526">
    <property type="entry name" value="PGBD"/>
</dbReference>
<accession>A0A922MKZ4</accession>
<evidence type="ECO:0000259" key="2">
    <source>
        <dbReference type="Pfam" id="PF13843"/>
    </source>
</evidence>
<dbReference type="Proteomes" id="UP000814243">
    <property type="component" value="Unassembled WGS sequence"/>
</dbReference>
<gene>
    <name evidence="3" type="ORF">HF086_006544</name>
</gene>
<feature type="region of interest" description="Disordered" evidence="1">
    <location>
        <begin position="271"/>
        <end position="290"/>
    </location>
</feature>
<dbReference type="EMBL" id="JACEFF010000402">
    <property type="protein sequence ID" value="KAH9638364.1"/>
    <property type="molecule type" value="Genomic_DNA"/>
</dbReference>
<comment type="caution">
    <text evidence="3">The sequence shown here is derived from an EMBL/GenBank/DDBJ whole genome shotgun (WGS) entry which is preliminary data.</text>
</comment>
<evidence type="ECO:0000256" key="1">
    <source>
        <dbReference type="SAM" id="MobiDB-lite"/>
    </source>
</evidence>
<dbReference type="PANTHER" id="PTHR47272:SF1">
    <property type="entry name" value="PIGGYBAC TRANSPOSABLE ELEMENT-DERIVED PROTEIN 3-LIKE"/>
    <property type="match status" value="1"/>
</dbReference>
<dbReference type="AlphaFoldDB" id="A0A922MKZ4"/>
<evidence type="ECO:0000313" key="3">
    <source>
        <dbReference type="EMBL" id="KAH9638364.1"/>
    </source>
</evidence>
<dbReference type="PANTHER" id="PTHR47272">
    <property type="entry name" value="DDE_TNP_1_7 DOMAIN-CONTAINING PROTEIN"/>
    <property type="match status" value="1"/>
</dbReference>
<reference evidence="3" key="1">
    <citation type="journal article" date="2021" name="G3 (Bethesda)">
        <title>Genome and transcriptome analysis of the beet armyworm Spodoptera exigua reveals targets for pest control. .</title>
        <authorList>
            <person name="Simon S."/>
            <person name="Breeschoten T."/>
            <person name="Jansen H.J."/>
            <person name="Dirks R.P."/>
            <person name="Schranz M.E."/>
            <person name="Ros V.I.D."/>
        </authorList>
    </citation>
    <scope>NUCLEOTIDE SEQUENCE</scope>
    <source>
        <strain evidence="3">TB_SE_WUR_2020</strain>
    </source>
</reference>